<dbReference type="GO" id="GO:1990904">
    <property type="term" value="C:ribonucleoprotein complex"/>
    <property type="evidence" value="ECO:0007669"/>
    <property type="project" value="TreeGrafter"/>
</dbReference>
<dbReference type="OrthoDB" id="339151at2759"/>
<keyword evidence="1" id="KW-0694">RNA-binding</keyword>
<comment type="caution">
    <text evidence="3">The sequence shown here is derived from an EMBL/GenBank/DDBJ whole genome shotgun (WGS) entry which is preliminary data.</text>
</comment>
<evidence type="ECO:0000313" key="4">
    <source>
        <dbReference type="Proteomes" id="UP000245207"/>
    </source>
</evidence>
<name>A0A2U1N7C5_ARTAN</name>
<dbReference type="InterPro" id="IPR032710">
    <property type="entry name" value="NTF2-like_dom_sf"/>
</dbReference>
<dbReference type="GO" id="GO:0005829">
    <property type="term" value="C:cytosol"/>
    <property type="evidence" value="ECO:0007669"/>
    <property type="project" value="TreeGrafter"/>
</dbReference>
<dbReference type="PANTHER" id="PTHR10693:SF20">
    <property type="entry name" value="AT27578P"/>
    <property type="match status" value="1"/>
</dbReference>
<protein>
    <submittedName>
        <fullName evidence="3">Nucleotide-binding alpha-beta plait domain-containing protein</fullName>
    </submittedName>
</protein>
<feature type="domain" description="NTF2" evidence="2">
    <location>
        <begin position="17"/>
        <end position="133"/>
    </location>
</feature>
<dbReference type="FunFam" id="3.10.450.50:FF:000003">
    <property type="entry name" value="Nuclear transport factor 2 family protein"/>
    <property type="match status" value="1"/>
</dbReference>
<dbReference type="AlphaFoldDB" id="A0A2U1N7C5"/>
<reference evidence="3 4" key="1">
    <citation type="journal article" date="2018" name="Mol. Plant">
        <title>The genome of Artemisia annua provides insight into the evolution of Asteraceae family and artemisinin biosynthesis.</title>
        <authorList>
            <person name="Shen Q."/>
            <person name="Zhang L."/>
            <person name="Liao Z."/>
            <person name="Wang S."/>
            <person name="Yan T."/>
            <person name="Shi P."/>
            <person name="Liu M."/>
            <person name="Fu X."/>
            <person name="Pan Q."/>
            <person name="Wang Y."/>
            <person name="Lv Z."/>
            <person name="Lu X."/>
            <person name="Zhang F."/>
            <person name="Jiang W."/>
            <person name="Ma Y."/>
            <person name="Chen M."/>
            <person name="Hao X."/>
            <person name="Li L."/>
            <person name="Tang Y."/>
            <person name="Lv G."/>
            <person name="Zhou Y."/>
            <person name="Sun X."/>
            <person name="Brodelius P.E."/>
            <person name="Rose J.K.C."/>
            <person name="Tang K."/>
        </authorList>
    </citation>
    <scope>NUCLEOTIDE SEQUENCE [LARGE SCALE GENOMIC DNA]</scope>
    <source>
        <strain evidence="4">cv. Huhao1</strain>
        <tissue evidence="3">Leaf</tissue>
    </source>
</reference>
<gene>
    <name evidence="3" type="ORF">CTI12_AA298330</name>
</gene>
<dbReference type="CDD" id="cd00780">
    <property type="entry name" value="NTF2"/>
    <property type="match status" value="1"/>
</dbReference>
<dbReference type="STRING" id="35608.A0A2U1N7C5"/>
<keyword evidence="4" id="KW-1185">Reference proteome</keyword>
<sequence>MAPAALTDPRLLSAQVVGKAFVRHYYDLLHKSPGLAYHYYKDTSQLGRPEDDGSFSITTTMDAINAKIRSLNYGDLKFEIKSFDAQTSLNYGVTLLVIGCMTGKDNIVRDFSRSFFLAPQESGYFVLNDMFRYTDNVTCGPEPEVVATPANNVPEQSTLLTKESQTQMVASEFHDEPLDLEEHPGGEAVLIEATRNSFPLFTL</sequence>
<organism evidence="3 4">
    <name type="scientific">Artemisia annua</name>
    <name type="common">Sweet wormwood</name>
    <dbReference type="NCBI Taxonomy" id="35608"/>
    <lineage>
        <taxon>Eukaryota</taxon>
        <taxon>Viridiplantae</taxon>
        <taxon>Streptophyta</taxon>
        <taxon>Embryophyta</taxon>
        <taxon>Tracheophyta</taxon>
        <taxon>Spermatophyta</taxon>
        <taxon>Magnoliopsida</taxon>
        <taxon>eudicotyledons</taxon>
        <taxon>Gunneridae</taxon>
        <taxon>Pentapetalae</taxon>
        <taxon>asterids</taxon>
        <taxon>campanulids</taxon>
        <taxon>Asterales</taxon>
        <taxon>Asteraceae</taxon>
        <taxon>Asteroideae</taxon>
        <taxon>Anthemideae</taxon>
        <taxon>Artemisiinae</taxon>
        <taxon>Artemisia</taxon>
    </lineage>
</organism>
<dbReference type="SUPFAM" id="SSF54427">
    <property type="entry name" value="NTF2-like"/>
    <property type="match status" value="1"/>
</dbReference>
<dbReference type="GO" id="GO:0003729">
    <property type="term" value="F:mRNA binding"/>
    <property type="evidence" value="ECO:0007669"/>
    <property type="project" value="TreeGrafter"/>
</dbReference>
<dbReference type="EMBL" id="PKPP01003454">
    <property type="protein sequence ID" value="PWA69377.1"/>
    <property type="molecule type" value="Genomic_DNA"/>
</dbReference>
<evidence type="ECO:0000256" key="1">
    <source>
        <dbReference type="ARBA" id="ARBA00022884"/>
    </source>
</evidence>
<dbReference type="InterPro" id="IPR002075">
    <property type="entry name" value="NTF2_dom"/>
</dbReference>
<evidence type="ECO:0000259" key="2">
    <source>
        <dbReference type="PROSITE" id="PS50177"/>
    </source>
</evidence>
<accession>A0A2U1N7C5</accession>
<dbReference type="PANTHER" id="PTHR10693">
    <property type="entry name" value="RAS GTPASE-ACTIVATING PROTEIN-BINDING PROTEIN"/>
    <property type="match status" value="1"/>
</dbReference>
<dbReference type="Proteomes" id="UP000245207">
    <property type="component" value="Unassembled WGS sequence"/>
</dbReference>
<dbReference type="Pfam" id="PF02136">
    <property type="entry name" value="NTF2"/>
    <property type="match status" value="1"/>
</dbReference>
<evidence type="ECO:0000313" key="3">
    <source>
        <dbReference type="EMBL" id="PWA69377.1"/>
    </source>
</evidence>
<dbReference type="InterPro" id="IPR039539">
    <property type="entry name" value="Ras_GTPase_bind_prot"/>
</dbReference>
<proteinExistence type="predicted"/>
<dbReference type="InterPro" id="IPR018222">
    <property type="entry name" value="Nuclear_transport_factor_2_euk"/>
</dbReference>
<dbReference type="Gene3D" id="3.10.450.50">
    <property type="match status" value="1"/>
</dbReference>
<dbReference type="PROSITE" id="PS50177">
    <property type="entry name" value="NTF2_DOMAIN"/>
    <property type="match status" value="1"/>
</dbReference>